<dbReference type="SUPFAM" id="SSF159709">
    <property type="entry name" value="PhnH-like"/>
    <property type="match status" value="1"/>
</dbReference>
<dbReference type="eggNOG" id="COG3625">
    <property type="taxonomic scope" value="Bacteria"/>
</dbReference>
<dbReference type="AlphaFoldDB" id="W0LAQ2"/>
<dbReference type="PIRSF" id="PIRSF020680">
    <property type="entry name" value="PhnH"/>
    <property type="match status" value="1"/>
</dbReference>
<dbReference type="PATRIC" id="fig|1441930.4.peg.3114"/>
<accession>W0LAQ2</accession>
<keyword evidence="1" id="KW-0456">Lyase</keyword>
<keyword evidence="2" id="KW-1185">Reference proteome</keyword>
<protein>
    <submittedName>
        <fullName evidence="1">Carbon-phosphorus lyase complex subunit</fullName>
    </submittedName>
</protein>
<evidence type="ECO:0000313" key="1">
    <source>
        <dbReference type="EMBL" id="AHG20903.1"/>
    </source>
</evidence>
<name>W0LAQ2_9GAMM</name>
<gene>
    <name evidence="1" type="primary">phnH</name>
    <name evidence="1" type="ORF">Z042_15815</name>
</gene>
<dbReference type="Gene3D" id="3.40.50.11310">
    <property type="entry name" value="Bacterial phosphonate metabolism protein PhnH"/>
    <property type="match status" value="1"/>
</dbReference>
<dbReference type="InterPro" id="IPR008772">
    <property type="entry name" value="Phosphonate_metab_PhnH"/>
</dbReference>
<dbReference type="Proteomes" id="UP000019030">
    <property type="component" value="Chromosome"/>
</dbReference>
<dbReference type="GO" id="GO:0019634">
    <property type="term" value="P:organic phosphonate metabolic process"/>
    <property type="evidence" value="ECO:0007669"/>
    <property type="project" value="InterPro"/>
</dbReference>
<dbReference type="Pfam" id="PF05845">
    <property type="entry name" value="PhnH"/>
    <property type="match status" value="1"/>
</dbReference>
<dbReference type="NCBIfam" id="TIGR03292">
    <property type="entry name" value="PhnH_redo"/>
    <property type="match status" value="1"/>
</dbReference>
<dbReference type="HOGENOM" id="CLU_115317_1_0_6"/>
<dbReference type="OrthoDB" id="9814509at2"/>
<dbReference type="GO" id="GO:0016829">
    <property type="term" value="F:lyase activity"/>
    <property type="evidence" value="ECO:0007669"/>
    <property type="project" value="UniProtKB-KW"/>
</dbReference>
<organism evidence="1 2">
    <name type="scientific">Chania multitudinisentens RB-25</name>
    <dbReference type="NCBI Taxonomy" id="1441930"/>
    <lineage>
        <taxon>Bacteria</taxon>
        <taxon>Pseudomonadati</taxon>
        <taxon>Pseudomonadota</taxon>
        <taxon>Gammaproteobacteria</taxon>
        <taxon>Enterobacterales</taxon>
        <taxon>Yersiniaceae</taxon>
        <taxon>Chania</taxon>
    </lineage>
</organism>
<dbReference type="EMBL" id="CP007044">
    <property type="protein sequence ID" value="AHG20903.1"/>
    <property type="molecule type" value="Genomic_DNA"/>
</dbReference>
<dbReference type="STRING" id="1441930.Z042_15815"/>
<proteinExistence type="predicted"/>
<reference evidence="1 2" key="1">
    <citation type="submission" date="2014-01" db="EMBL/GenBank/DDBJ databases">
        <title>Isolation of Serratia multitudinisentens RB-25 from Ex-Landfill site.</title>
        <authorList>
            <person name="Robson E.H.J."/>
        </authorList>
    </citation>
    <scope>NUCLEOTIDE SEQUENCE [LARGE SCALE GENOMIC DNA]</scope>
    <source>
        <strain evidence="1 2">RB-25</strain>
    </source>
</reference>
<dbReference type="RefSeq" id="WP_024913652.1">
    <property type="nucleotide sequence ID" value="NZ_CP007044.2"/>
</dbReference>
<dbReference type="InterPro" id="IPR038058">
    <property type="entry name" value="PhnH-like_sp"/>
</dbReference>
<evidence type="ECO:0000313" key="2">
    <source>
        <dbReference type="Proteomes" id="UP000019030"/>
    </source>
</evidence>
<dbReference type="KEGG" id="sfo:Z042_15815"/>
<reference evidence="1 2" key="2">
    <citation type="submission" date="2015-03" db="EMBL/GenBank/DDBJ databases">
        <authorList>
            <person name="Chan K.-G."/>
        </authorList>
    </citation>
    <scope>NUCLEOTIDE SEQUENCE [LARGE SCALE GENOMIC DNA]</scope>
    <source>
        <strain evidence="1 2">RB-25</strain>
    </source>
</reference>
<sequence length="193" mass="20760">MALQAGFDQPIEQSQQAFRLILKALSEPGQTVTLPGGPAWGALNAASTAVLLTLADRETPLQLAAALKSEQVLTNIRFHTGAPLATHHAEIVLALFDAQLQAADLQALPHGSEISPELSASVVVQITALEGGPKRRLSGPGLEKPREISPQLPIALWDYLLERPQRFPLGLDIMLTCGERLLAIPRTTRVEEC</sequence>